<name>A0ABN1ZXU7_9MICO</name>
<evidence type="ECO:0000313" key="2">
    <source>
        <dbReference type="Proteomes" id="UP001500177"/>
    </source>
</evidence>
<protein>
    <recommendedName>
        <fullName evidence="3">Secreted protein</fullName>
    </recommendedName>
</protein>
<sequence>MVAVARMTTMTTAVIAVPGVVTVFHGVAVVLGVRVVNVAGLGGRDTVVVMVMVMRGRVRHCSSLPSFFPGLSFDRVVSRRGP</sequence>
<proteinExistence type="predicted"/>
<accession>A0ABN1ZXU7</accession>
<evidence type="ECO:0000313" key="1">
    <source>
        <dbReference type="EMBL" id="GAA1506795.1"/>
    </source>
</evidence>
<dbReference type="EMBL" id="BAAALX010000001">
    <property type="protein sequence ID" value="GAA1506795.1"/>
    <property type="molecule type" value="Genomic_DNA"/>
</dbReference>
<reference evidence="1 2" key="1">
    <citation type="journal article" date="2019" name="Int. J. Syst. Evol. Microbiol.">
        <title>The Global Catalogue of Microorganisms (GCM) 10K type strain sequencing project: providing services to taxonomists for standard genome sequencing and annotation.</title>
        <authorList>
            <consortium name="The Broad Institute Genomics Platform"/>
            <consortium name="The Broad Institute Genome Sequencing Center for Infectious Disease"/>
            <person name="Wu L."/>
            <person name="Ma J."/>
        </authorList>
    </citation>
    <scope>NUCLEOTIDE SEQUENCE [LARGE SCALE GENOMIC DNA]</scope>
    <source>
        <strain evidence="1 2">JCM 13318</strain>
    </source>
</reference>
<dbReference type="Proteomes" id="UP001500177">
    <property type="component" value="Unassembled WGS sequence"/>
</dbReference>
<organism evidence="1 2">
    <name type="scientific">Brevibacterium permense</name>
    <dbReference type="NCBI Taxonomy" id="234834"/>
    <lineage>
        <taxon>Bacteria</taxon>
        <taxon>Bacillati</taxon>
        <taxon>Actinomycetota</taxon>
        <taxon>Actinomycetes</taxon>
        <taxon>Micrococcales</taxon>
        <taxon>Brevibacteriaceae</taxon>
        <taxon>Brevibacterium</taxon>
    </lineage>
</organism>
<gene>
    <name evidence="1" type="ORF">GCM10009690_07150</name>
</gene>
<evidence type="ECO:0008006" key="3">
    <source>
        <dbReference type="Google" id="ProtNLM"/>
    </source>
</evidence>
<comment type="caution">
    <text evidence="1">The sequence shown here is derived from an EMBL/GenBank/DDBJ whole genome shotgun (WGS) entry which is preliminary data.</text>
</comment>
<keyword evidence="2" id="KW-1185">Reference proteome</keyword>